<comment type="caution">
    <text evidence="1">The sequence shown here is derived from an EMBL/GenBank/DDBJ whole genome shotgun (WGS) entry which is preliminary data.</text>
</comment>
<name>A0ACB8XR20_ARCLA</name>
<accession>A0ACB8XR20</accession>
<reference evidence="1 2" key="2">
    <citation type="journal article" date="2022" name="Mol. Ecol. Resour.">
        <title>The genomes of chicory, endive, great burdock and yacon provide insights into Asteraceae paleo-polyploidization history and plant inulin production.</title>
        <authorList>
            <person name="Fan W."/>
            <person name="Wang S."/>
            <person name="Wang H."/>
            <person name="Wang A."/>
            <person name="Jiang F."/>
            <person name="Liu H."/>
            <person name="Zhao H."/>
            <person name="Xu D."/>
            <person name="Zhang Y."/>
        </authorList>
    </citation>
    <scope>NUCLEOTIDE SEQUENCE [LARGE SCALE GENOMIC DNA]</scope>
    <source>
        <strain evidence="2">cv. Niubang</strain>
    </source>
</reference>
<proteinExistence type="predicted"/>
<reference evidence="2" key="1">
    <citation type="journal article" date="2022" name="Mol. Ecol. Resour.">
        <title>The genomes of chicory, endive, great burdock and yacon provide insights into Asteraceae palaeo-polyploidization history and plant inulin production.</title>
        <authorList>
            <person name="Fan W."/>
            <person name="Wang S."/>
            <person name="Wang H."/>
            <person name="Wang A."/>
            <person name="Jiang F."/>
            <person name="Liu H."/>
            <person name="Zhao H."/>
            <person name="Xu D."/>
            <person name="Zhang Y."/>
        </authorList>
    </citation>
    <scope>NUCLEOTIDE SEQUENCE [LARGE SCALE GENOMIC DNA]</scope>
    <source>
        <strain evidence="2">cv. Niubang</strain>
    </source>
</reference>
<dbReference type="Proteomes" id="UP001055879">
    <property type="component" value="Linkage Group LG15"/>
</dbReference>
<dbReference type="EMBL" id="CM042061">
    <property type="protein sequence ID" value="KAI3673050.1"/>
    <property type="molecule type" value="Genomic_DNA"/>
</dbReference>
<sequence length="216" mass="24845">MLEWHDMGIDNSDQHKDNDIELGDHLQHNGNELGDQEKDKRSEVSDQEKYNGIEVDYEDNFDRTEVVEKGDASDHESNNEQSYESETDDSDYIVDEVDKVDIDIRAFDLHTDVEALWISRREEQVSGEGNNIVVDAVDHDNFEINTDESEICLKTLNPSLEFLSRRNEENDIDQALGDLTDDYDVTPQNGIGEEERWWLVAEIGEDDCPDDSEESD</sequence>
<keyword evidence="2" id="KW-1185">Reference proteome</keyword>
<evidence type="ECO:0000313" key="1">
    <source>
        <dbReference type="EMBL" id="KAI3673050.1"/>
    </source>
</evidence>
<organism evidence="1 2">
    <name type="scientific">Arctium lappa</name>
    <name type="common">Greater burdock</name>
    <name type="synonym">Lappa major</name>
    <dbReference type="NCBI Taxonomy" id="4217"/>
    <lineage>
        <taxon>Eukaryota</taxon>
        <taxon>Viridiplantae</taxon>
        <taxon>Streptophyta</taxon>
        <taxon>Embryophyta</taxon>
        <taxon>Tracheophyta</taxon>
        <taxon>Spermatophyta</taxon>
        <taxon>Magnoliopsida</taxon>
        <taxon>eudicotyledons</taxon>
        <taxon>Gunneridae</taxon>
        <taxon>Pentapetalae</taxon>
        <taxon>asterids</taxon>
        <taxon>campanulids</taxon>
        <taxon>Asterales</taxon>
        <taxon>Asteraceae</taxon>
        <taxon>Carduoideae</taxon>
        <taxon>Cardueae</taxon>
        <taxon>Arctiinae</taxon>
        <taxon>Arctium</taxon>
    </lineage>
</organism>
<evidence type="ECO:0000313" key="2">
    <source>
        <dbReference type="Proteomes" id="UP001055879"/>
    </source>
</evidence>
<gene>
    <name evidence="1" type="ORF">L6452_39160</name>
</gene>
<protein>
    <submittedName>
        <fullName evidence="1">Uncharacterized protein</fullName>
    </submittedName>
</protein>